<dbReference type="GO" id="GO:0046983">
    <property type="term" value="F:protein dimerization activity"/>
    <property type="evidence" value="ECO:0007669"/>
    <property type="project" value="InterPro"/>
</dbReference>
<dbReference type="InterPro" id="IPR011598">
    <property type="entry name" value="bHLH_dom"/>
</dbReference>
<proteinExistence type="predicted"/>
<keyword evidence="8" id="KW-1185">Reference proteome</keyword>
<evidence type="ECO:0000256" key="4">
    <source>
        <dbReference type="ARBA" id="ARBA00023242"/>
    </source>
</evidence>
<keyword evidence="4" id="KW-0539">Nucleus</keyword>
<dbReference type="InParanoid" id="A0A7J7DMH2"/>
<sequence length="510" mass="56907">MENSNIPSTMPISLPKSGDLAKVNSFRTNGSELSTLYEVEPLLSTEDTPQPLGEHPEIIKHARRSEINVELVRFSERPTSPSRSKNLSQLGISQAELFGFSCLGEELKAHSDFSDFGNKVIEGSFSSTQIMNAYPEDSASEARDANISDNKIMNNFFSFPGHGELHKALGPLVERQNGAKLSDSSFSCENTGSNPSMFGDVIEPSWFLSEDDAERLLEGVVADLFGILDDTSPGSDSFKSKAMSKQFAAPPQLERNLESGGLMSDDIEPRSLSSSATGGNAAFGSSSASMKSMVSTLIEEQKSKVHGCMHSRKGQKTSNLNKRQGRVGDNHRPRPRDRQMTQDRVKELRRLVPNGAKCSIDSLFDRTIKHMLFLRCMTEQAEKLKQWRHQEEAARKNLRSRDAANTAGNGRSWAVELGSEVQRNPIVIEDLPYPGHMLIEMLCDDHSFFLKISQVICDSRLKILKGVMECHSTNTWALFIVEASKGFHRMDIFWPLMHLLHHKRNLSSWM</sequence>
<evidence type="ECO:0000256" key="5">
    <source>
        <dbReference type="SAM" id="MobiDB-lite"/>
    </source>
</evidence>
<protein>
    <submittedName>
        <fullName evidence="7">Putative basic helix-loop-helix-containing protein</fullName>
    </submittedName>
</protein>
<dbReference type="GO" id="GO:0005634">
    <property type="term" value="C:nucleus"/>
    <property type="evidence" value="ECO:0007669"/>
    <property type="project" value="UniProtKB-SubCell"/>
</dbReference>
<feature type="compositionally biased region" description="Basic residues" evidence="5">
    <location>
        <begin position="304"/>
        <end position="315"/>
    </location>
</feature>
<evidence type="ECO:0000256" key="1">
    <source>
        <dbReference type="ARBA" id="ARBA00004123"/>
    </source>
</evidence>
<evidence type="ECO:0000313" key="8">
    <source>
        <dbReference type="Proteomes" id="UP000593562"/>
    </source>
</evidence>
<dbReference type="Proteomes" id="UP000593562">
    <property type="component" value="Unassembled WGS sequence"/>
</dbReference>
<name>A0A7J7DMH2_TRIWF</name>
<organism evidence="7 8">
    <name type="scientific">Tripterygium wilfordii</name>
    <name type="common">Thunder God vine</name>
    <dbReference type="NCBI Taxonomy" id="458696"/>
    <lineage>
        <taxon>Eukaryota</taxon>
        <taxon>Viridiplantae</taxon>
        <taxon>Streptophyta</taxon>
        <taxon>Embryophyta</taxon>
        <taxon>Tracheophyta</taxon>
        <taxon>Spermatophyta</taxon>
        <taxon>Magnoliopsida</taxon>
        <taxon>eudicotyledons</taxon>
        <taxon>Gunneridae</taxon>
        <taxon>Pentapetalae</taxon>
        <taxon>rosids</taxon>
        <taxon>fabids</taxon>
        <taxon>Celastrales</taxon>
        <taxon>Celastraceae</taxon>
        <taxon>Tripterygium</taxon>
    </lineage>
</organism>
<feature type="region of interest" description="Disordered" evidence="5">
    <location>
        <begin position="300"/>
        <end position="342"/>
    </location>
</feature>
<accession>A0A7J7DMH2</accession>
<dbReference type="GO" id="GO:0003700">
    <property type="term" value="F:DNA-binding transcription factor activity"/>
    <property type="evidence" value="ECO:0007669"/>
    <property type="project" value="InterPro"/>
</dbReference>
<feature type="region of interest" description="Disordered" evidence="5">
    <location>
        <begin position="235"/>
        <end position="264"/>
    </location>
</feature>
<dbReference type="EMBL" id="JAAARO010000005">
    <property type="protein sequence ID" value="KAF5747572.1"/>
    <property type="molecule type" value="Genomic_DNA"/>
</dbReference>
<dbReference type="AlphaFoldDB" id="A0A7J7DMH2"/>
<keyword evidence="2" id="KW-0805">Transcription regulation</keyword>
<evidence type="ECO:0000259" key="6">
    <source>
        <dbReference type="Pfam" id="PF23176"/>
    </source>
</evidence>
<feature type="domain" description="BHLH" evidence="6">
    <location>
        <begin position="332"/>
        <end position="385"/>
    </location>
</feature>
<gene>
    <name evidence="7" type="ORF">HS088_TW05G00297</name>
</gene>
<evidence type="ECO:0000313" key="7">
    <source>
        <dbReference type="EMBL" id="KAF5747572.1"/>
    </source>
</evidence>
<dbReference type="PANTHER" id="PTHR46196:SF3">
    <property type="entry name" value="TRANSCRIPTION FACTOR LHW-LIKE ISOFORM X1"/>
    <property type="match status" value="1"/>
</dbReference>
<feature type="compositionally biased region" description="Basic and acidic residues" evidence="5">
    <location>
        <begin position="326"/>
        <end position="342"/>
    </location>
</feature>
<dbReference type="PANTHER" id="PTHR46196">
    <property type="entry name" value="TRANSCRIPTION FACTOR BHLH155-LIKE ISOFORM X1-RELATED"/>
    <property type="match status" value="1"/>
</dbReference>
<keyword evidence="3" id="KW-0804">Transcription</keyword>
<comment type="subcellular location">
    <subcellularLocation>
        <location evidence="1">Nucleus</location>
    </subcellularLocation>
</comment>
<dbReference type="InterPro" id="IPR043561">
    <property type="entry name" value="LHW-like"/>
</dbReference>
<evidence type="ECO:0000256" key="3">
    <source>
        <dbReference type="ARBA" id="ARBA00023163"/>
    </source>
</evidence>
<reference evidence="7 8" key="1">
    <citation type="journal article" date="2020" name="Nat. Commun.">
        <title>Genome of Tripterygium wilfordii and identification of cytochrome P450 involved in triptolide biosynthesis.</title>
        <authorList>
            <person name="Tu L."/>
            <person name="Su P."/>
            <person name="Zhang Z."/>
            <person name="Gao L."/>
            <person name="Wang J."/>
            <person name="Hu T."/>
            <person name="Zhou J."/>
            <person name="Zhang Y."/>
            <person name="Zhao Y."/>
            <person name="Liu Y."/>
            <person name="Song Y."/>
            <person name="Tong Y."/>
            <person name="Lu Y."/>
            <person name="Yang J."/>
            <person name="Xu C."/>
            <person name="Jia M."/>
            <person name="Peters R.J."/>
            <person name="Huang L."/>
            <person name="Gao W."/>
        </authorList>
    </citation>
    <scope>NUCLEOTIDE SEQUENCE [LARGE SCALE GENOMIC DNA]</scope>
    <source>
        <strain evidence="8">cv. XIE 37</strain>
        <tissue evidence="7">Leaf</tissue>
    </source>
</reference>
<comment type="caution">
    <text evidence="7">The sequence shown here is derived from an EMBL/GenBank/DDBJ whole genome shotgun (WGS) entry which is preliminary data.</text>
</comment>
<dbReference type="Pfam" id="PF23176">
    <property type="entry name" value="bHLH_LHW"/>
    <property type="match status" value="1"/>
</dbReference>
<evidence type="ECO:0000256" key="2">
    <source>
        <dbReference type="ARBA" id="ARBA00023015"/>
    </source>
</evidence>